<dbReference type="Proteomes" id="UP000234681">
    <property type="component" value="Chromosome 13"/>
</dbReference>
<gene>
    <name evidence="1" type="ORF">rCG_20173</name>
</gene>
<dbReference type="AlphaFoldDB" id="A6JGS4"/>
<reference evidence="2" key="1">
    <citation type="submission" date="2005-09" db="EMBL/GenBank/DDBJ databases">
        <authorList>
            <person name="Mural R.J."/>
            <person name="Li P.W."/>
            <person name="Adams M.D."/>
            <person name="Amanatides P.G."/>
            <person name="Baden-Tillson H."/>
            <person name="Barnstead M."/>
            <person name="Chin S.H."/>
            <person name="Dew I."/>
            <person name="Evans C.A."/>
            <person name="Ferriera S."/>
            <person name="Flanigan M."/>
            <person name="Fosler C."/>
            <person name="Glodek A."/>
            <person name="Gu Z."/>
            <person name="Holt R.A."/>
            <person name="Jennings D."/>
            <person name="Kraft C.L."/>
            <person name="Lu F."/>
            <person name="Nguyen T."/>
            <person name="Nusskern D.R."/>
            <person name="Pfannkoch C.M."/>
            <person name="Sitter C."/>
            <person name="Sutton G.G."/>
            <person name="Venter J.C."/>
            <person name="Wang Z."/>
            <person name="Woodage T."/>
            <person name="Zheng X.H."/>
            <person name="Zhong F."/>
        </authorList>
    </citation>
    <scope>NUCLEOTIDE SEQUENCE [LARGE SCALE GENOMIC DNA]</scope>
    <source>
        <strain>BN</strain>
        <strain evidence="2">Sprague-Dawley</strain>
    </source>
</reference>
<dbReference type="EMBL" id="CH473985">
    <property type="protein sequence ID" value="EDL94930.1"/>
    <property type="molecule type" value="Genomic_DNA"/>
</dbReference>
<protein>
    <submittedName>
        <fullName evidence="1">RCG20173</fullName>
    </submittedName>
</protein>
<evidence type="ECO:0000313" key="1">
    <source>
        <dbReference type="EMBL" id="EDL94930.1"/>
    </source>
</evidence>
<sequence>MRFRHLSKVSIAEVRTGSHFDLVPEPDLFTGVWSGPQGNCCSQDELQLSQCGTKVYSGC</sequence>
<accession>A6JGS4</accession>
<name>A6JGS4_RAT</name>
<proteinExistence type="predicted"/>
<organism evidence="1 2">
    <name type="scientific">Rattus norvegicus</name>
    <name type="common">Rat</name>
    <dbReference type="NCBI Taxonomy" id="10116"/>
    <lineage>
        <taxon>Eukaryota</taxon>
        <taxon>Metazoa</taxon>
        <taxon>Chordata</taxon>
        <taxon>Craniata</taxon>
        <taxon>Vertebrata</taxon>
        <taxon>Euteleostomi</taxon>
        <taxon>Mammalia</taxon>
        <taxon>Eutheria</taxon>
        <taxon>Euarchontoglires</taxon>
        <taxon>Glires</taxon>
        <taxon>Rodentia</taxon>
        <taxon>Myomorpha</taxon>
        <taxon>Muroidea</taxon>
        <taxon>Muridae</taxon>
        <taxon>Murinae</taxon>
        <taxon>Rattus</taxon>
    </lineage>
</organism>
<evidence type="ECO:0000313" key="2">
    <source>
        <dbReference type="Proteomes" id="UP000234681"/>
    </source>
</evidence>